<dbReference type="Proteomes" id="UP001055879">
    <property type="component" value="Linkage Group LG16"/>
</dbReference>
<name>A0ACB8XP26_ARCLA</name>
<organism evidence="1 2">
    <name type="scientific">Arctium lappa</name>
    <name type="common">Greater burdock</name>
    <name type="synonym">Lappa major</name>
    <dbReference type="NCBI Taxonomy" id="4217"/>
    <lineage>
        <taxon>Eukaryota</taxon>
        <taxon>Viridiplantae</taxon>
        <taxon>Streptophyta</taxon>
        <taxon>Embryophyta</taxon>
        <taxon>Tracheophyta</taxon>
        <taxon>Spermatophyta</taxon>
        <taxon>Magnoliopsida</taxon>
        <taxon>eudicotyledons</taxon>
        <taxon>Gunneridae</taxon>
        <taxon>Pentapetalae</taxon>
        <taxon>asterids</taxon>
        <taxon>campanulids</taxon>
        <taxon>Asterales</taxon>
        <taxon>Asteraceae</taxon>
        <taxon>Carduoideae</taxon>
        <taxon>Cardueae</taxon>
        <taxon>Arctiinae</taxon>
        <taxon>Arctium</taxon>
    </lineage>
</organism>
<protein>
    <submittedName>
        <fullName evidence="1">Uncharacterized protein</fullName>
    </submittedName>
</protein>
<evidence type="ECO:0000313" key="2">
    <source>
        <dbReference type="Proteomes" id="UP001055879"/>
    </source>
</evidence>
<evidence type="ECO:0000313" key="1">
    <source>
        <dbReference type="EMBL" id="KAI3669967.1"/>
    </source>
</evidence>
<proteinExistence type="predicted"/>
<dbReference type="EMBL" id="CM042062">
    <property type="protein sequence ID" value="KAI3669967.1"/>
    <property type="molecule type" value="Genomic_DNA"/>
</dbReference>
<reference evidence="2" key="1">
    <citation type="journal article" date="2022" name="Mol. Ecol. Resour.">
        <title>The genomes of chicory, endive, great burdock and yacon provide insights into Asteraceae palaeo-polyploidization history and plant inulin production.</title>
        <authorList>
            <person name="Fan W."/>
            <person name="Wang S."/>
            <person name="Wang H."/>
            <person name="Wang A."/>
            <person name="Jiang F."/>
            <person name="Liu H."/>
            <person name="Zhao H."/>
            <person name="Xu D."/>
            <person name="Zhang Y."/>
        </authorList>
    </citation>
    <scope>NUCLEOTIDE SEQUENCE [LARGE SCALE GENOMIC DNA]</scope>
    <source>
        <strain evidence="2">cv. Niubang</strain>
    </source>
</reference>
<gene>
    <name evidence="1" type="ORF">L6452_41491</name>
</gene>
<accession>A0ACB8XP26</accession>
<keyword evidence="2" id="KW-1185">Reference proteome</keyword>
<sequence length="405" mass="44542">MEEVAQDHKCYVCKFCNQSFVNGKKLGGHMRRHLGLISASRKQSNKELNQDSTNGGIGLEFNDEMIKNNEEKVGVNEDFGPNSYGLRENPKKSWRVSVAVSVSNSGSKPTPTPNRSSDSSICKQCGKGFNSLRALASHMRSHSLKNKESIKKNLCGKCGKCFDSVKALYGHMRCHSHTINRSQPSISSSSSSSSSEDGKFDGGVKGEISNPIRRKRSCTRYKSIKPNDPSSCTSLSSFASICEINDDEVEEGALCLMMLSRGIMGISKKEVIGESGFGIGFGFGFISGPHDMDLTNNNPKSNSQRSRDKGKRKAFDDLCDIRRSKDHKCPICFKEFGSSQALGGHKKAHYNMLISTESSVKKDTDDSFDIHGRLDDENGIKNDGVGLKLTWVGNDIEWDPLLLVN</sequence>
<comment type="caution">
    <text evidence="1">The sequence shown here is derived from an EMBL/GenBank/DDBJ whole genome shotgun (WGS) entry which is preliminary data.</text>
</comment>
<reference evidence="1 2" key="2">
    <citation type="journal article" date="2022" name="Mol. Ecol. Resour.">
        <title>The genomes of chicory, endive, great burdock and yacon provide insights into Asteraceae paleo-polyploidization history and plant inulin production.</title>
        <authorList>
            <person name="Fan W."/>
            <person name="Wang S."/>
            <person name="Wang H."/>
            <person name="Wang A."/>
            <person name="Jiang F."/>
            <person name="Liu H."/>
            <person name="Zhao H."/>
            <person name="Xu D."/>
            <person name="Zhang Y."/>
        </authorList>
    </citation>
    <scope>NUCLEOTIDE SEQUENCE [LARGE SCALE GENOMIC DNA]</scope>
    <source>
        <strain evidence="2">cv. Niubang</strain>
    </source>
</reference>